<gene>
    <name evidence="1" type="ORF">T05_7481</name>
</gene>
<dbReference type="Proteomes" id="UP000055048">
    <property type="component" value="Unassembled WGS sequence"/>
</dbReference>
<sequence>MGLLKHLKVEMYVLGIVGSNCAEARKSEILLRVNHDPQIIICESKTDLIRKIQELNCLQFSTFQRLLESVVRSVRSKLKLESLMFKSAVILKKV</sequence>
<dbReference type="AlphaFoldDB" id="A0A0V0U0I8"/>
<evidence type="ECO:0000313" key="2">
    <source>
        <dbReference type="Proteomes" id="UP000055048"/>
    </source>
</evidence>
<reference evidence="1 2" key="1">
    <citation type="submission" date="2015-01" db="EMBL/GenBank/DDBJ databases">
        <title>Evolution of Trichinella species and genotypes.</title>
        <authorList>
            <person name="Korhonen P.K."/>
            <person name="Edoardo P."/>
            <person name="Giuseppe L.R."/>
            <person name="Gasser R.B."/>
        </authorList>
    </citation>
    <scope>NUCLEOTIDE SEQUENCE [LARGE SCALE GENOMIC DNA]</scope>
    <source>
        <strain evidence="1">ISS417</strain>
    </source>
</reference>
<dbReference type="EMBL" id="JYDJ01000103">
    <property type="protein sequence ID" value="KRX44163.1"/>
    <property type="molecule type" value="Genomic_DNA"/>
</dbReference>
<organism evidence="1 2">
    <name type="scientific">Trichinella murrelli</name>
    <dbReference type="NCBI Taxonomy" id="144512"/>
    <lineage>
        <taxon>Eukaryota</taxon>
        <taxon>Metazoa</taxon>
        <taxon>Ecdysozoa</taxon>
        <taxon>Nematoda</taxon>
        <taxon>Enoplea</taxon>
        <taxon>Dorylaimia</taxon>
        <taxon>Trichinellida</taxon>
        <taxon>Trichinellidae</taxon>
        <taxon>Trichinella</taxon>
    </lineage>
</organism>
<protein>
    <submittedName>
        <fullName evidence="1">Uncharacterized protein</fullName>
    </submittedName>
</protein>
<proteinExistence type="predicted"/>
<accession>A0A0V0U0I8</accession>
<keyword evidence="2" id="KW-1185">Reference proteome</keyword>
<evidence type="ECO:0000313" key="1">
    <source>
        <dbReference type="EMBL" id="KRX44163.1"/>
    </source>
</evidence>
<name>A0A0V0U0I8_9BILA</name>
<comment type="caution">
    <text evidence="1">The sequence shown here is derived from an EMBL/GenBank/DDBJ whole genome shotgun (WGS) entry which is preliminary data.</text>
</comment>